<dbReference type="Pfam" id="PF07969">
    <property type="entry name" value="Amidohydro_3"/>
    <property type="match status" value="1"/>
</dbReference>
<keyword evidence="3" id="KW-1185">Reference proteome</keyword>
<dbReference type="PANTHER" id="PTHR22642:SF2">
    <property type="entry name" value="PROTEIN LONG AFTER FAR-RED 3"/>
    <property type="match status" value="1"/>
</dbReference>
<dbReference type="InterPro" id="IPR011059">
    <property type="entry name" value="Metal-dep_hydrolase_composite"/>
</dbReference>
<reference evidence="2 3" key="1">
    <citation type="submission" date="2019-02" db="EMBL/GenBank/DDBJ databases">
        <title>Polymorphobacter sp. isolated from the lake at the Tibet of China.</title>
        <authorList>
            <person name="Li A."/>
        </authorList>
    </citation>
    <scope>NUCLEOTIDE SEQUENCE [LARGE SCALE GENOMIC DNA]</scope>
    <source>
        <strain evidence="2 3">DJ1R-1</strain>
    </source>
</reference>
<dbReference type="Proteomes" id="UP000297737">
    <property type="component" value="Unassembled WGS sequence"/>
</dbReference>
<dbReference type="AlphaFoldDB" id="A0A4Y9EU38"/>
<dbReference type="EMBL" id="SIHO01000001">
    <property type="protein sequence ID" value="TFU06673.1"/>
    <property type="molecule type" value="Genomic_DNA"/>
</dbReference>
<dbReference type="SUPFAM" id="SSF51338">
    <property type="entry name" value="Composite domain of metallo-dependent hydrolases"/>
    <property type="match status" value="1"/>
</dbReference>
<dbReference type="InterPro" id="IPR013108">
    <property type="entry name" value="Amidohydro_3"/>
</dbReference>
<dbReference type="GO" id="GO:0016810">
    <property type="term" value="F:hydrolase activity, acting on carbon-nitrogen (but not peptide) bonds"/>
    <property type="evidence" value="ECO:0007669"/>
    <property type="project" value="InterPro"/>
</dbReference>
<keyword evidence="2" id="KW-0378">Hydrolase</keyword>
<comment type="caution">
    <text evidence="2">The sequence shown here is derived from an EMBL/GenBank/DDBJ whole genome shotgun (WGS) entry which is preliminary data.</text>
</comment>
<dbReference type="SUPFAM" id="SSF51556">
    <property type="entry name" value="Metallo-dependent hydrolases"/>
    <property type="match status" value="1"/>
</dbReference>
<evidence type="ECO:0000259" key="1">
    <source>
        <dbReference type="Pfam" id="PF07969"/>
    </source>
</evidence>
<protein>
    <submittedName>
        <fullName evidence="2">Amidohydrolase</fullName>
    </submittedName>
</protein>
<accession>A0A4Y9EU38</accession>
<feature type="domain" description="Amidohydrolase 3" evidence="1">
    <location>
        <begin position="41"/>
        <end position="527"/>
    </location>
</feature>
<dbReference type="OrthoDB" id="9811399at2"/>
<dbReference type="InterPro" id="IPR032466">
    <property type="entry name" value="Metal_Hydrolase"/>
</dbReference>
<proteinExistence type="predicted"/>
<dbReference type="PANTHER" id="PTHR22642">
    <property type="entry name" value="IMIDAZOLONEPROPIONASE"/>
    <property type="match status" value="1"/>
</dbReference>
<evidence type="ECO:0000313" key="3">
    <source>
        <dbReference type="Proteomes" id="UP000297737"/>
    </source>
</evidence>
<evidence type="ECO:0000313" key="2">
    <source>
        <dbReference type="EMBL" id="TFU06673.1"/>
    </source>
</evidence>
<organism evidence="2 3">
    <name type="scientific">Glacieibacterium arshaanense</name>
    <dbReference type="NCBI Taxonomy" id="2511025"/>
    <lineage>
        <taxon>Bacteria</taxon>
        <taxon>Pseudomonadati</taxon>
        <taxon>Pseudomonadota</taxon>
        <taxon>Alphaproteobacteria</taxon>
        <taxon>Sphingomonadales</taxon>
        <taxon>Sphingosinicellaceae</taxon>
        <taxon>Glacieibacterium</taxon>
    </lineage>
</organism>
<dbReference type="Gene3D" id="2.30.40.10">
    <property type="entry name" value="Urease, subunit C, domain 1"/>
    <property type="match status" value="1"/>
</dbReference>
<dbReference type="Gene3D" id="3.20.20.140">
    <property type="entry name" value="Metal-dependent hydrolases"/>
    <property type="match status" value="1"/>
</dbReference>
<sequence>MDGDTPTYVEAVAVKDGKILTAGSDADVMKTRDDHTVVKELGGKLLLPGFIDPHSHFIDSLTMADRVNVSAPPVGPASNPEQIVATLKAAAAKKGLKPGELLLGWGYDENLMPGGDLLSRDILDKAFPDNPVGIIHVSMHGAVMNSKAMEKFGYTDGMPTPKGGIIVRKPGTQDLQGLVMETAYLPMYTKQPGPTRETELADAKAGQLLYAAAGVTTAQEGSTHQAQLETFQRVAKAGGFFIDVVSYPFLTDVDAISKTTPFTSWGKYDNHLKVGGCKITSDGSPQGKTAWFTTPYLTGGPAGEKGWKGEPGFPVDAMQAMMKKCYDNNVQVLFHANGDAAIDFLIKTHVASAGTDPSADRRTVCIHCQFIRPDQIAAFRKYNLIPALFTDHTFFFGDTHIKNRGLQQASFISPMKAALAAGLRPTNHTDAFVVPINQMMTVWTAVNRPLRSGGTLGPDQRISPYQALQAITTSAAYQYREEDSKGRIKPGMRADLVILSADPNKVDPMTIKDITVIETIKDGKTVYPAS</sequence>
<gene>
    <name evidence="2" type="ORF">EUV02_05615</name>
</gene>
<name>A0A4Y9EU38_9SPHN</name>
<dbReference type="Gene3D" id="3.10.310.70">
    <property type="match status" value="1"/>
</dbReference>
<dbReference type="CDD" id="cd01300">
    <property type="entry name" value="YtcJ_like"/>
    <property type="match status" value="1"/>
</dbReference>
<dbReference type="InterPro" id="IPR033932">
    <property type="entry name" value="YtcJ-like"/>
</dbReference>